<dbReference type="InterPro" id="IPR002575">
    <property type="entry name" value="Aminoglycoside_PTrfase"/>
</dbReference>
<protein>
    <submittedName>
        <fullName evidence="2">Aminoglycoside phosphotransferase family protein</fullName>
        <ecNumber evidence="2">2.7.1.-</ecNumber>
    </submittedName>
</protein>
<dbReference type="EMBL" id="JAWJEJ010000001">
    <property type="protein sequence ID" value="MDV3457687.1"/>
    <property type="molecule type" value="Genomic_DNA"/>
</dbReference>
<dbReference type="GO" id="GO:0016740">
    <property type="term" value="F:transferase activity"/>
    <property type="evidence" value="ECO:0007669"/>
    <property type="project" value="UniProtKB-KW"/>
</dbReference>
<dbReference type="EC" id="2.7.1.-" evidence="2"/>
<gene>
    <name evidence="2" type="ORF">RZN05_11880</name>
</gene>
<keyword evidence="2" id="KW-0808">Transferase</keyword>
<dbReference type="InterPro" id="IPR011009">
    <property type="entry name" value="Kinase-like_dom_sf"/>
</dbReference>
<evidence type="ECO:0000259" key="1">
    <source>
        <dbReference type="Pfam" id="PF01636"/>
    </source>
</evidence>
<evidence type="ECO:0000313" key="2">
    <source>
        <dbReference type="EMBL" id="MDV3457687.1"/>
    </source>
</evidence>
<dbReference type="Proteomes" id="UP001273531">
    <property type="component" value="Unassembled WGS sequence"/>
</dbReference>
<feature type="domain" description="Aminoglycoside phosphotransferase" evidence="1">
    <location>
        <begin position="33"/>
        <end position="206"/>
    </location>
</feature>
<proteinExistence type="predicted"/>
<organism evidence="2 3">
    <name type="scientific">Sphingomonas agrestis</name>
    <dbReference type="NCBI Taxonomy" id="3080540"/>
    <lineage>
        <taxon>Bacteria</taxon>
        <taxon>Pseudomonadati</taxon>
        <taxon>Pseudomonadota</taxon>
        <taxon>Alphaproteobacteria</taxon>
        <taxon>Sphingomonadales</taxon>
        <taxon>Sphingomonadaceae</taxon>
        <taxon>Sphingomonas</taxon>
    </lineage>
</organism>
<name>A0ABU3Y950_9SPHN</name>
<dbReference type="SUPFAM" id="SSF56112">
    <property type="entry name" value="Protein kinase-like (PK-like)"/>
    <property type="match status" value="1"/>
</dbReference>
<sequence>MLKPTRLRNLARYRFRDRGYSAEVFTDADGIALKLYDARFGIDTAHYEYSVLKHLQGTRLACAELVDAVQLGARWGLRYRWIEALPLKDALYARMSEIDQMAQDFARLHADIHDVPGFAVLPTQVQCFNSILALQEHLESPRRRRLMAEVAAMPDADRLCHGDFNPRNTLMDAERGYVIDWQSAYRGDPLGDVAKTWVKLSFFVHRSPLTNEGEKALMARFCSTYLASYRKIGCFEPEMFLRWVELVAGVQSRSDEPLKRDWYTHLVTLAETDPDRLSHLVFGAAS</sequence>
<keyword evidence="3" id="KW-1185">Reference proteome</keyword>
<reference evidence="2 3" key="1">
    <citation type="submission" date="2023-10" db="EMBL/GenBank/DDBJ databases">
        <title>Sphingomonas sp. HF-S4 16S ribosomal RNA gene Genome sequencing and assembly.</title>
        <authorList>
            <person name="Lee H."/>
        </authorList>
    </citation>
    <scope>NUCLEOTIDE SEQUENCE [LARGE SCALE GENOMIC DNA]</scope>
    <source>
        <strain evidence="2 3">HF-S4</strain>
    </source>
</reference>
<comment type="caution">
    <text evidence="2">The sequence shown here is derived from an EMBL/GenBank/DDBJ whole genome shotgun (WGS) entry which is preliminary data.</text>
</comment>
<dbReference type="Pfam" id="PF01636">
    <property type="entry name" value="APH"/>
    <property type="match status" value="1"/>
</dbReference>
<dbReference type="Gene3D" id="3.90.1200.10">
    <property type="match status" value="1"/>
</dbReference>
<evidence type="ECO:0000313" key="3">
    <source>
        <dbReference type="Proteomes" id="UP001273531"/>
    </source>
</evidence>
<dbReference type="RefSeq" id="WP_317226819.1">
    <property type="nucleotide sequence ID" value="NZ_JAWJEJ010000001.1"/>
</dbReference>
<accession>A0ABU3Y950</accession>